<organism evidence="6 7">
    <name type="scientific">Listeria floridensis FSL S10-1187</name>
    <dbReference type="NCBI Taxonomy" id="1265817"/>
    <lineage>
        <taxon>Bacteria</taxon>
        <taxon>Bacillati</taxon>
        <taxon>Bacillota</taxon>
        <taxon>Bacilli</taxon>
        <taxon>Bacillales</taxon>
        <taxon>Listeriaceae</taxon>
        <taxon>Listeria</taxon>
    </lineage>
</organism>
<protein>
    <submittedName>
        <fullName evidence="6">HAD family hydrolase</fullName>
    </submittedName>
</protein>
<evidence type="ECO:0000313" key="6">
    <source>
        <dbReference type="EMBL" id="EUJ32429.1"/>
    </source>
</evidence>
<evidence type="ECO:0000256" key="2">
    <source>
        <dbReference type="ARBA" id="ARBA00006696"/>
    </source>
</evidence>
<evidence type="ECO:0000256" key="3">
    <source>
        <dbReference type="ARBA" id="ARBA00022723"/>
    </source>
</evidence>
<evidence type="ECO:0000256" key="1">
    <source>
        <dbReference type="ARBA" id="ARBA00001946"/>
    </source>
</evidence>
<reference evidence="6 7" key="1">
    <citation type="journal article" date="2014" name="Int. J. Syst. Evol. Microbiol.">
        <title>Listeria floridensis sp. nov., Listeria aquatica sp. nov., Listeria cornellensis sp. nov., Listeria riparia sp. nov. and Listeria grandensis sp. nov., from agricultural and natural environments.</title>
        <authorList>
            <person name="den Bakker H.C."/>
            <person name="Warchocki S."/>
            <person name="Wright E.M."/>
            <person name="Allred A.F."/>
            <person name="Ahlstrom C."/>
            <person name="Manuel C.S."/>
            <person name="Stasiewicz M.J."/>
            <person name="Burrell A."/>
            <person name="Roof S."/>
            <person name="Strawn L."/>
            <person name="Fortes E.D."/>
            <person name="Nightingale K.K."/>
            <person name="Kephart D."/>
            <person name="Wiedmann M."/>
        </authorList>
    </citation>
    <scope>NUCLEOTIDE SEQUENCE [LARGE SCALE GENOMIC DNA]</scope>
    <source>
        <strain evidence="6 7">FSL S10-1187</strain>
    </source>
</reference>
<comment type="cofactor">
    <cofactor evidence="1">
        <name>Mg(2+)</name>
        <dbReference type="ChEBI" id="CHEBI:18420"/>
    </cofactor>
</comment>
<proteinExistence type="inferred from homology"/>
<dbReference type="GO" id="GO:0016787">
    <property type="term" value="F:hydrolase activity"/>
    <property type="evidence" value="ECO:0007669"/>
    <property type="project" value="UniProtKB-KW"/>
</dbReference>
<dbReference type="SFLD" id="SFLDS00003">
    <property type="entry name" value="Haloacid_Dehalogenase"/>
    <property type="match status" value="1"/>
</dbReference>
<keyword evidence="3" id="KW-0479">Metal-binding</keyword>
<dbReference type="CDD" id="cd07530">
    <property type="entry name" value="HAD_Pase_UmpH-like"/>
    <property type="match status" value="1"/>
</dbReference>
<dbReference type="InterPro" id="IPR036412">
    <property type="entry name" value="HAD-like_sf"/>
</dbReference>
<dbReference type="Gene3D" id="3.40.50.1000">
    <property type="entry name" value="HAD superfamily/HAD-like"/>
    <property type="match status" value="2"/>
</dbReference>
<dbReference type="InterPro" id="IPR023214">
    <property type="entry name" value="HAD_sf"/>
</dbReference>
<evidence type="ECO:0000313" key="7">
    <source>
        <dbReference type="Proteomes" id="UP000019249"/>
    </source>
</evidence>
<accession>A0ABN0RFV4</accession>
<dbReference type="SFLD" id="SFLDG01129">
    <property type="entry name" value="C1.5:_HAD__Beta-PGM__Phosphata"/>
    <property type="match status" value="1"/>
</dbReference>
<dbReference type="Proteomes" id="UP000019249">
    <property type="component" value="Unassembled WGS sequence"/>
</dbReference>
<dbReference type="PIRSF" id="PIRSF000915">
    <property type="entry name" value="PGP-type_phosphatase"/>
    <property type="match status" value="1"/>
</dbReference>
<dbReference type="SFLD" id="SFLDG01139">
    <property type="entry name" value="C2.A:_Pyridoxal_Phosphate_Phos"/>
    <property type="match status" value="1"/>
</dbReference>
<evidence type="ECO:0000256" key="4">
    <source>
        <dbReference type="ARBA" id="ARBA00022801"/>
    </source>
</evidence>
<comment type="caution">
    <text evidence="6">The sequence shown here is derived from an EMBL/GenBank/DDBJ whole genome shotgun (WGS) entry which is preliminary data.</text>
</comment>
<dbReference type="PANTHER" id="PTHR19288:SF46">
    <property type="entry name" value="HALOACID DEHALOGENASE-LIKE HYDROLASE DOMAIN-CONTAINING PROTEIN 2"/>
    <property type="match status" value="1"/>
</dbReference>
<dbReference type="PANTHER" id="PTHR19288">
    <property type="entry name" value="4-NITROPHENYLPHOSPHATASE-RELATED"/>
    <property type="match status" value="1"/>
</dbReference>
<dbReference type="RefSeq" id="WP_036097051.1">
    <property type="nucleotide sequence ID" value="NZ_AODF01000011.1"/>
</dbReference>
<dbReference type="InterPro" id="IPR006354">
    <property type="entry name" value="HAD-SF_hydro_IIA_hyp1"/>
</dbReference>
<dbReference type="EMBL" id="AODF01000011">
    <property type="protein sequence ID" value="EUJ32429.1"/>
    <property type="molecule type" value="Genomic_DNA"/>
</dbReference>
<name>A0ABN0RFV4_9LIST</name>
<keyword evidence="5" id="KW-0460">Magnesium</keyword>
<keyword evidence="7" id="KW-1185">Reference proteome</keyword>
<dbReference type="NCBIfam" id="TIGR01460">
    <property type="entry name" value="HAD-SF-IIA"/>
    <property type="match status" value="1"/>
</dbReference>
<evidence type="ECO:0000256" key="5">
    <source>
        <dbReference type="ARBA" id="ARBA00022842"/>
    </source>
</evidence>
<gene>
    <name evidence="6" type="ORF">MFLO_06897</name>
</gene>
<dbReference type="InterPro" id="IPR006357">
    <property type="entry name" value="HAD-SF_hydro_IIA"/>
</dbReference>
<keyword evidence="4 6" id="KW-0378">Hydrolase</keyword>
<dbReference type="SUPFAM" id="SSF56784">
    <property type="entry name" value="HAD-like"/>
    <property type="match status" value="1"/>
</dbReference>
<sequence length="254" mass="27410">MKKYQAYLIDLDGTMYHGEQVIPEAIPFIQQLIDQGIPHLFVTNNSTKTSIQVAERLNGMGIAARPEDIFTSSMATAAYMLSEGKPKTVYAIGETGLKDALKESGFTEERENPAYVVVGMDTSLTYEKAAEAVLAIRNGATFISTNADAAIPTERGLLPGNGSITALVAVASETKPLVVGKPERIIMDQALARLGVSKDEAIMVGDNYDTDILAGINSGMDTLLVLTGFTNRTALAEKKVQPTFVIDKLTDWEF</sequence>
<dbReference type="Pfam" id="PF13242">
    <property type="entry name" value="Hydrolase_like"/>
    <property type="match status" value="1"/>
</dbReference>
<dbReference type="NCBIfam" id="TIGR01457">
    <property type="entry name" value="HAD-SF-IIA-hyp2"/>
    <property type="match status" value="1"/>
</dbReference>
<dbReference type="Pfam" id="PF13344">
    <property type="entry name" value="Hydrolase_6"/>
    <property type="match status" value="1"/>
</dbReference>
<comment type="similarity">
    <text evidence="2">Belongs to the HAD-like hydrolase superfamily. NagD family.</text>
</comment>